<reference evidence="2 3" key="1">
    <citation type="submission" date="2019-09" db="EMBL/GenBank/DDBJ databases">
        <title>Genome sequence and assembly of Taibaiella sp.</title>
        <authorList>
            <person name="Chhetri G."/>
        </authorList>
    </citation>
    <scope>NUCLEOTIDE SEQUENCE [LARGE SCALE GENOMIC DNA]</scope>
    <source>
        <strain evidence="2 3">KVB11</strain>
    </source>
</reference>
<feature type="transmembrane region" description="Helical" evidence="1">
    <location>
        <begin position="32"/>
        <end position="51"/>
    </location>
</feature>
<keyword evidence="1" id="KW-0472">Membrane</keyword>
<organism evidence="2 3">
    <name type="scientific">Taibaiella lutea</name>
    <dbReference type="NCBI Taxonomy" id="2608001"/>
    <lineage>
        <taxon>Bacteria</taxon>
        <taxon>Pseudomonadati</taxon>
        <taxon>Bacteroidota</taxon>
        <taxon>Chitinophagia</taxon>
        <taxon>Chitinophagales</taxon>
        <taxon>Chitinophagaceae</taxon>
        <taxon>Taibaiella</taxon>
    </lineage>
</organism>
<protein>
    <submittedName>
        <fullName evidence="2">Uncharacterized protein</fullName>
    </submittedName>
</protein>
<keyword evidence="1" id="KW-0812">Transmembrane</keyword>
<gene>
    <name evidence="2" type="ORF">F0919_14420</name>
</gene>
<keyword evidence="3" id="KW-1185">Reference proteome</keyword>
<comment type="caution">
    <text evidence="2">The sequence shown here is derived from an EMBL/GenBank/DDBJ whole genome shotgun (WGS) entry which is preliminary data.</text>
</comment>
<evidence type="ECO:0000313" key="3">
    <source>
        <dbReference type="Proteomes" id="UP000323632"/>
    </source>
</evidence>
<proteinExistence type="predicted"/>
<name>A0A5M6CFJ3_9BACT</name>
<dbReference type="EMBL" id="VWSH01000003">
    <property type="protein sequence ID" value="KAA5533723.1"/>
    <property type="molecule type" value="Genomic_DNA"/>
</dbReference>
<dbReference type="Proteomes" id="UP000323632">
    <property type="component" value="Unassembled WGS sequence"/>
</dbReference>
<feature type="transmembrane region" description="Helical" evidence="1">
    <location>
        <begin position="56"/>
        <end position="74"/>
    </location>
</feature>
<evidence type="ECO:0000256" key="1">
    <source>
        <dbReference type="SAM" id="Phobius"/>
    </source>
</evidence>
<dbReference type="RefSeq" id="WP_150033469.1">
    <property type="nucleotide sequence ID" value="NZ_VWSH01000003.1"/>
</dbReference>
<sequence>MLEIILLIFLARKIKAKVEPKGYKAGKWQAYLVLSWIGAEIFGMLISLLLFRSDTMIALISGYLCAGGVALFVFNRADALPDINEKNNDWLDNLGND</sequence>
<dbReference type="AlphaFoldDB" id="A0A5M6CFJ3"/>
<accession>A0A5M6CFJ3</accession>
<evidence type="ECO:0000313" key="2">
    <source>
        <dbReference type="EMBL" id="KAA5533723.1"/>
    </source>
</evidence>
<keyword evidence="1" id="KW-1133">Transmembrane helix</keyword>